<dbReference type="RefSeq" id="XP_031929664.1">
    <property type="nucleotide sequence ID" value="XM_032075393.1"/>
</dbReference>
<feature type="compositionally biased region" description="Polar residues" evidence="6">
    <location>
        <begin position="168"/>
        <end position="185"/>
    </location>
</feature>
<dbReference type="Pfam" id="PF00172">
    <property type="entry name" value="Zn_clus"/>
    <property type="match status" value="1"/>
</dbReference>
<dbReference type="GO" id="GO:0009893">
    <property type="term" value="P:positive regulation of metabolic process"/>
    <property type="evidence" value="ECO:0007669"/>
    <property type="project" value="UniProtKB-ARBA"/>
</dbReference>
<evidence type="ECO:0000256" key="3">
    <source>
        <dbReference type="ARBA" id="ARBA00023125"/>
    </source>
</evidence>
<evidence type="ECO:0000313" key="9">
    <source>
        <dbReference type="Proteomes" id="UP000326268"/>
    </source>
</evidence>
<dbReference type="PROSITE" id="PS00463">
    <property type="entry name" value="ZN2_CY6_FUNGAL_1"/>
    <property type="match status" value="1"/>
</dbReference>
<keyword evidence="2" id="KW-0805">Transcription regulation</keyword>
<protein>
    <submittedName>
        <fullName evidence="8">C6 transcription factor</fullName>
    </submittedName>
</protein>
<dbReference type="InterPro" id="IPR050987">
    <property type="entry name" value="AtrR-like"/>
</dbReference>
<dbReference type="InterPro" id="IPR036864">
    <property type="entry name" value="Zn2-C6_fun-type_DNA-bd_sf"/>
</dbReference>
<evidence type="ECO:0000256" key="4">
    <source>
        <dbReference type="ARBA" id="ARBA00023163"/>
    </source>
</evidence>
<keyword evidence="1" id="KW-0479">Metal-binding</keyword>
<evidence type="ECO:0000259" key="7">
    <source>
        <dbReference type="PROSITE" id="PS50048"/>
    </source>
</evidence>
<evidence type="ECO:0000256" key="5">
    <source>
        <dbReference type="ARBA" id="ARBA00023242"/>
    </source>
</evidence>
<evidence type="ECO:0000313" key="8">
    <source>
        <dbReference type="EMBL" id="KAE8366583.1"/>
    </source>
</evidence>
<dbReference type="PROSITE" id="PS50048">
    <property type="entry name" value="ZN2_CY6_FUNGAL_2"/>
    <property type="match status" value="1"/>
</dbReference>
<dbReference type="SMART" id="SM00066">
    <property type="entry name" value="GAL4"/>
    <property type="match status" value="1"/>
</dbReference>
<feature type="region of interest" description="Disordered" evidence="6">
    <location>
        <begin position="52"/>
        <end position="72"/>
    </location>
</feature>
<organism evidence="8 9">
    <name type="scientific">Aspergillus caelatus</name>
    <dbReference type="NCBI Taxonomy" id="61420"/>
    <lineage>
        <taxon>Eukaryota</taxon>
        <taxon>Fungi</taxon>
        <taxon>Dikarya</taxon>
        <taxon>Ascomycota</taxon>
        <taxon>Pezizomycotina</taxon>
        <taxon>Eurotiomycetes</taxon>
        <taxon>Eurotiomycetidae</taxon>
        <taxon>Eurotiales</taxon>
        <taxon>Aspergillaceae</taxon>
        <taxon>Aspergillus</taxon>
        <taxon>Aspergillus subgen. Circumdati</taxon>
    </lineage>
</organism>
<evidence type="ECO:0000256" key="6">
    <source>
        <dbReference type="SAM" id="MobiDB-lite"/>
    </source>
</evidence>
<keyword evidence="3" id="KW-0238">DNA-binding</keyword>
<accession>A0A5N7AAC0</accession>
<feature type="region of interest" description="Disordered" evidence="6">
    <location>
        <begin position="162"/>
        <end position="185"/>
    </location>
</feature>
<keyword evidence="5" id="KW-0539">Nucleus</keyword>
<dbReference type="GO" id="GO:0003677">
    <property type="term" value="F:DNA binding"/>
    <property type="evidence" value="ECO:0007669"/>
    <property type="project" value="UniProtKB-KW"/>
</dbReference>
<dbReference type="CDD" id="cd00067">
    <property type="entry name" value="GAL4"/>
    <property type="match status" value="1"/>
</dbReference>
<evidence type="ECO:0000256" key="2">
    <source>
        <dbReference type="ARBA" id="ARBA00023015"/>
    </source>
</evidence>
<dbReference type="GO" id="GO:0006351">
    <property type="term" value="P:DNA-templated transcription"/>
    <property type="evidence" value="ECO:0007669"/>
    <property type="project" value="InterPro"/>
</dbReference>
<dbReference type="EMBL" id="ML737611">
    <property type="protein sequence ID" value="KAE8366583.1"/>
    <property type="molecule type" value="Genomic_DNA"/>
</dbReference>
<feature type="compositionally biased region" description="Basic and acidic residues" evidence="6">
    <location>
        <begin position="63"/>
        <end position="72"/>
    </location>
</feature>
<dbReference type="InterPro" id="IPR007219">
    <property type="entry name" value="XnlR_reg_dom"/>
</dbReference>
<dbReference type="InterPro" id="IPR001138">
    <property type="entry name" value="Zn2Cys6_DnaBD"/>
</dbReference>
<proteinExistence type="predicted"/>
<dbReference type="Pfam" id="PF04082">
    <property type="entry name" value="Fungal_trans"/>
    <property type="match status" value="1"/>
</dbReference>
<dbReference type="AlphaFoldDB" id="A0A5N7AAC0"/>
<dbReference type="GO" id="GO:0000981">
    <property type="term" value="F:DNA-binding transcription factor activity, RNA polymerase II-specific"/>
    <property type="evidence" value="ECO:0007669"/>
    <property type="project" value="InterPro"/>
</dbReference>
<name>A0A5N7AAC0_9EURO</name>
<reference evidence="8 9" key="1">
    <citation type="submission" date="2019-04" db="EMBL/GenBank/DDBJ databases">
        <title>Friends and foes A comparative genomics studyof 23 Aspergillus species from section Flavi.</title>
        <authorList>
            <consortium name="DOE Joint Genome Institute"/>
            <person name="Kjaerbolling I."/>
            <person name="Vesth T."/>
            <person name="Frisvad J.C."/>
            <person name="Nybo J.L."/>
            <person name="Theobald S."/>
            <person name="Kildgaard S."/>
            <person name="Isbrandt T."/>
            <person name="Kuo A."/>
            <person name="Sato A."/>
            <person name="Lyhne E.K."/>
            <person name="Kogle M.E."/>
            <person name="Wiebenga A."/>
            <person name="Kun R.S."/>
            <person name="Lubbers R.J."/>
            <person name="Makela M.R."/>
            <person name="Barry K."/>
            <person name="Chovatia M."/>
            <person name="Clum A."/>
            <person name="Daum C."/>
            <person name="Haridas S."/>
            <person name="He G."/>
            <person name="LaButti K."/>
            <person name="Lipzen A."/>
            <person name="Mondo S."/>
            <person name="Riley R."/>
            <person name="Salamov A."/>
            <person name="Simmons B.A."/>
            <person name="Magnuson J.K."/>
            <person name="Henrissat B."/>
            <person name="Mortensen U.H."/>
            <person name="Larsen T.O."/>
            <person name="Devries R.P."/>
            <person name="Grigoriev I.V."/>
            <person name="Machida M."/>
            <person name="Baker S.E."/>
            <person name="Andersen M.R."/>
        </authorList>
    </citation>
    <scope>NUCLEOTIDE SEQUENCE [LARGE SCALE GENOMIC DNA]</scope>
    <source>
        <strain evidence="8 9">CBS 763.97</strain>
    </source>
</reference>
<dbReference type="CDD" id="cd12148">
    <property type="entry name" value="fungal_TF_MHR"/>
    <property type="match status" value="1"/>
</dbReference>
<dbReference type="OrthoDB" id="103819at2759"/>
<dbReference type="PANTHER" id="PTHR46910">
    <property type="entry name" value="TRANSCRIPTION FACTOR PDR1"/>
    <property type="match status" value="1"/>
</dbReference>
<dbReference type="Proteomes" id="UP000326268">
    <property type="component" value="Unassembled WGS sequence"/>
</dbReference>
<dbReference type="SUPFAM" id="SSF57701">
    <property type="entry name" value="Zn2/Cys6 DNA-binding domain"/>
    <property type="match status" value="1"/>
</dbReference>
<evidence type="ECO:0000256" key="1">
    <source>
        <dbReference type="ARBA" id="ARBA00022723"/>
    </source>
</evidence>
<dbReference type="PANTHER" id="PTHR46910:SF25">
    <property type="entry name" value="ABC-TRANSPORTER-REGULATING TRANSCRIPTION FACTOR"/>
    <property type="match status" value="1"/>
</dbReference>
<keyword evidence="4" id="KW-0804">Transcription</keyword>
<dbReference type="SMART" id="SM00906">
    <property type="entry name" value="Fungal_trans"/>
    <property type="match status" value="1"/>
</dbReference>
<sequence>MPTADRMTTVARNSFRARACDNCRARKIKCDKATPCSSCGALGIPCRVAGISTTSSSSSSVPEPRRNESSKYEQRFEALQEQLAVINQTLAQITQSSAPGTTGSVSVPESAAHATLPFEGQSSFHHETLLAKDAALSAISTTHNSGLNDHVSAVLSSLKNSLAEEHSSTNGHPTETGLPSSSQDSKSLLPVDLVVAVVRAVKAKPPFFLVSHSWRDFLQVESLCQSIYFPINPVPAGSLTLLYGLLYYIIRDYHHEGHPDLARYDLSSSAKICEHRLYLGLNSHELMADPTLEKIQALLIGIIKAQEEFDIQRCWTYLSLAFNMCQTIGLHRNSTTKGDPSTLAETKRHVFWLLYTIDKNISLNLGFTSHFQDHDIDADLFAPSDHHQYRPWDLMTLVTAEFATIQGRVYDELYSISASRASDEKRLSIIEKLSLDLIAVRDKLLAIDVSAGLYADSLHGMAACADFITYSVLTVIYRAETRPRNAMAISSRCYEAATLALHSHLKCFTYFRGRQTHKQIEYVHWILLYPSFAPFVIVFTHAITTASNADLTLLQETVKSLDLIKGLSRGSRHLYTICEAFARAAQVLVESQQTLTGLEQHQDGSLVIPTTIDGPANISLPNVPWPEDTFDSTMSQEDISMFLNDFIGANRSVMDILNSNYMSDTLG</sequence>
<dbReference type="Gene3D" id="4.10.240.10">
    <property type="entry name" value="Zn(2)-C6 fungal-type DNA-binding domain"/>
    <property type="match status" value="1"/>
</dbReference>
<dbReference type="GeneID" id="43659839"/>
<gene>
    <name evidence="8" type="ORF">BDV27DRAFT_170718</name>
</gene>
<dbReference type="GO" id="GO:0008270">
    <property type="term" value="F:zinc ion binding"/>
    <property type="evidence" value="ECO:0007669"/>
    <property type="project" value="InterPro"/>
</dbReference>
<feature type="domain" description="Zn(2)-C6 fungal-type" evidence="7">
    <location>
        <begin position="19"/>
        <end position="48"/>
    </location>
</feature>
<keyword evidence="9" id="KW-1185">Reference proteome</keyword>